<dbReference type="Proteomes" id="UP000886721">
    <property type="component" value="Unassembled WGS sequence"/>
</dbReference>
<sequence length="134" mass="14774">MKDKLRQIDEMFLDLLIGIILCGVVFGILGMIITKGNLWYLLGIAAGTGAAAGILIHMMVSIQKAVHMDTNQASRYMVKCSIIRYLAMLLILLLGIKGDFACFIGIVIGFLGNKAAAFLQKPIHQYITRKIMED</sequence>
<comment type="caution">
    <text evidence="2">The sequence shown here is derived from an EMBL/GenBank/DDBJ whole genome shotgun (WGS) entry which is preliminary data.</text>
</comment>
<name>A0A9D2B9Y4_9FIRM</name>
<evidence type="ECO:0000256" key="1">
    <source>
        <dbReference type="SAM" id="Phobius"/>
    </source>
</evidence>
<dbReference type="AlphaFoldDB" id="A0A9D2B9Y4"/>
<proteinExistence type="predicted"/>
<feature type="transmembrane region" description="Helical" evidence="1">
    <location>
        <begin position="39"/>
        <end position="62"/>
    </location>
</feature>
<feature type="transmembrane region" description="Helical" evidence="1">
    <location>
        <begin position="12"/>
        <end position="33"/>
    </location>
</feature>
<keyword evidence="1" id="KW-1133">Transmembrane helix</keyword>
<protein>
    <submittedName>
        <fullName evidence="2">ATP synthase subunit I</fullName>
    </submittedName>
</protein>
<gene>
    <name evidence="2" type="ORF">H9735_06365</name>
</gene>
<keyword evidence="1" id="KW-0472">Membrane</keyword>
<reference evidence="2" key="1">
    <citation type="journal article" date="2021" name="PeerJ">
        <title>Extensive microbial diversity within the chicken gut microbiome revealed by metagenomics and culture.</title>
        <authorList>
            <person name="Gilroy R."/>
            <person name="Ravi A."/>
            <person name="Getino M."/>
            <person name="Pursley I."/>
            <person name="Horton D.L."/>
            <person name="Alikhan N.F."/>
            <person name="Baker D."/>
            <person name="Gharbi K."/>
            <person name="Hall N."/>
            <person name="Watson M."/>
            <person name="Adriaenssens E.M."/>
            <person name="Foster-Nyarko E."/>
            <person name="Jarju S."/>
            <person name="Secka A."/>
            <person name="Antonio M."/>
            <person name="Oren A."/>
            <person name="Chaudhuri R.R."/>
            <person name="La Ragione R."/>
            <person name="Hildebrand F."/>
            <person name="Pallen M.J."/>
        </authorList>
    </citation>
    <scope>NUCLEOTIDE SEQUENCE</scope>
    <source>
        <strain evidence="2">CHK191-13928</strain>
    </source>
</reference>
<evidence type="ECO:0000313" key="3">
    <source>
        <dbReference type="Proteomes" id="UP000886721"/>
    </source>
</evidence>
<dbReference type="EMBL" id="DXEM01000019">
    <property type="protein sequence ID" value="HIX67737.1"/>
    <property type="molecule type" value="Genomic_DNA"/>
</dbReference>
<evidence type="ECO:0000313" key="2">
    <source>
        <dbReference type="EMBL" id="HIX67737.1"/>
    </source>
</evidence>
<keyword evidence="1" id="KW-0812">Transmembrane</keyword>
<accession>A0A9D2B9Y4</accession>
<feature type="transmembrane region" description="Helical" evidence="1">
    <location>
        <begin position="83"/>
        <end position="111"/>
    </location>
</feature>
<reference evidence="2" key="2">
    <citation type="submission" date="2021-04" db="EMBL/GenBank/DDBJ databases">
        <authorList>
            <person name="Gilroy R."/>
        </authorList>
    </citation>
    <scope>NUCLEOTIDE SEQUENCE</scope>
    <source>
        <strain evidence="2">CHK191-13928</strain>
    </source>
</reference>
<organism evidence="2 3">
    <name type="scientific">Candidatus Anaerostipes excrementavium</name>
    <dbReference type="NCBI Taxonomy" id="2838463"/>
    <lineage>
        <taxon>Bacteria</taxon>
        <taxon>Bacillati</taxon>
        <taxon>Bacillota</taxon>
        <taxon>Clostridia</taxon>
        <taxon>Lachnospirales</taxon>
        <taxon>Lachnospiraceae</taxon>
        <taxon>Anaerostipes</taxon>
    </lineage>
</organism>